<accession>A0A6N7EFJ1</accession>
<dbReference type="OrthoDB" id="3430164at2"/>
<proteinExistence type="predicted"/>
<comment type="caution">
    <text evidence="1">The sequence shown here is derived from an EMBL/GenBank/DDBJ whole genome shotgun (WGS) entry which is preliminary data.</text>
</comment>
<evidence type="ECO:0000313" key="1">
    <source>
        <dbReference type="EMBL" id="MPV35465.1"/>
    </source>
</evidence>
<name>A0A6N7EFJ1_9MICO</name>
<keyword evidence="2" id="KW-1185">Reference proteome</keyword>
<dbReference type="RefSeq" id="WP_152193372.1">
    <property type="nucleotide sequence ID" value="NZ_VUKD01000001.1"/>
</dbReference>
<dbReference type="AlphaFoldDB" id="A0A6N7EFJ1"/>
<evidence type="ECO:0000313" key="2">
    <source>
        <dbReference type="Proteomes" id="UP000437709"/>
    </source>
</evidence>
<gene>
    <name evidence="1" type="ORF">GB881_00125</name>
</gene>
<sequence length="109" mass="11927">MLLTELLELPVHADDGARLGYVNDVRFVLAGPPDGRLARAELYGLVVSPHRRGSFLGYERHDVDAPALINVFLRRRHAGSVLVLWTDVVGLGPDGVRLADGARRYDAAL</sequence>
<dbReference type="Proteomes" id="UP000437709">
    <property type="component" value="Unassembled WGS sequence"/>
</dbReference>
<dbReference type="EMBL" id="WHPC01000001">
    <property type="protein sequence ID" value="MPV35465.1"/>
    <property type="molecule type" value="Genomic_DNA"/>
</dbReference>
<reference evidence="1 2" key="1">
    <citation type="submission" date="2019-10" db="EMBL/GenBank/DDBJ databases">
        <title>Georgenia wutianyii sp. nov. and Georgenia yuyongxinii sp. nov. isolated from plateau pika (Ochotona curzoniae) in the Qinghai-Tibet plateau of China.</title>
        <authorList>
            <person name="Tian Z."/>
        </authorList>
    </citation>
    <scope>NUCLEOTIDE SEQUENCE [LARGE SCALE GENOMIC DNA]</scope>
    <source>
        <strain evidence="1 2">JCM 19765</strain>
    </source>
</reference>
<protein>
    <submittedName>
        <fullName evidence="1">PRC-barrel domain containing protein</fullName>
    </submittedName>
</protein>
<organism evidence="1 2">
    <name type="scientific">Georgenia subflava</name>
    <dbReference type="NCBI Taxonomy" id="1622177"/>
    <lineage>
        <taxon>Bacteria</taxon>
        <taxon>Bacillati</taxon>
        <taxon>Actinomycetota</taxon>
        <taxon>Actinomycetes</taxon>
        <taxon>Micrococcales</taxon>
        <taxon>Bogoriellaceae</taxon>
        <taxon>Georgenia</taxon>
    </lineage>
</organism>